<name>C9S8A8_VERA1</name>
<dbReference type="AlphaFoldDB" id="C9S8A8"/>
<keyword evidence="2" id="KW-1185">Reference proteome</keyword>
<protein>
    <submittedName>
        <fullName evidence="1">Predicted protein</fullName>
    </submittedName>
</protein>
<gene>
    <name evidence="1" type="ORF">VDBG_00025</name>
</gene>
<organism evidence="2">
    <name type="scientific">Verticillium alfalfae (strain VaMs.102 / ATCC MYA-4576 / FGSC 10136)</name>
    <name type="common">Verticillium wilt of alfalfa</name>
    <name type="synonym">Verticillium albo-atrum</name>
    <dbReference type="NCBI Taxonomy" id="526221"/>
    <lineage>
        <taxon>Eukaryota</taxon>
        <taxon>Fungi</taxon>
        <taxon>Dikarya</taxon>
        <taxon>Ascomycota</taxon>
        <taxon>Pezizomycotina</taxon>
        <taxon>Sordariomycetes</taxon>
        <taxon>Hypocreomycetidae</taxon>
        <taxon>Glomerellales</taxon>
        <taxon>Plectosphaerellaceae</taxon>
        <taxon>Verticillium</taxon>
    </lineage>
</organism>
<proteinExistence type="predicted"/>
<accession>C9S8A8</accession>
<dbReference type="KEGG" id="val:VDBG_00025"/>
<dbReference type="GeneID" id="9528436"/>
<dbReference type="RefSeq" id="XP_003008344.1">
    <property type="nucleotide sequence ID" value="XM_003008298.1"/>
</dbReference>
<dbReference type="Proteomes" id="UP000008698">
    <property type="component" value="Unassembled WGS sequence"/>
</dbReference>
<reference evidence="2" key="1">
    <citation type="journal article" date="2011" name="PLoS Pathog.">
        <title>Comparative genomics yields insights into niche adaptation of plant vascular wilt pathogens.</title>
        <authorList>
            <person name="Klosterman S.J."/>
            <person name="Subbarao K.V."/>
            <person name="Kang S."/>
            <person name="Veronese P."/>
            <person name="Gold S.E."/>
            <person name="Thomma B.P.H.J."/>
            <person name="Chen Z."/>
            <person name="Henrissat B."/>
            <person name="Lee Y.-H."/>
            <person name="Park J."/>
            <person name="Garcia-Pedrajas M.D."/>
            <person name="Barbara D.J."/>
            <person name="Anchieta A."/>
            <person name="de Jonge R."/>
            <person name="Santhanam P."/>
            <person name="Maruthachalam K."/>
            <person name="Atallah Z."/>
            <person name="Amyotte S.G."/>
            <person name="Paz Z."/>
            <person name="Inderbitzin P."/>
            <person name="Hayes R.J."/>
            <person name="Heiman D.I."/>
            <person name="Young S."/>
            <person name="Zeng Q."/>
            <person name="Engels R."/>
            <person name="Galagan J."/>
            <person name="Cuomo C.A."/>
            <person name="Dobinson K.F."/>
            <person name="Ma L.-J."/>
        </authorList>
    </citation>
    <scope>NUCLEOTIDE SEQUENCE [LARGE SCALE GENOMIC DNA]</scope>
    <source>
        <strain evidence="2">VaMs.102 / ATCC MYA-4576 / FGSC 10136</strain>
    </source>
</reference>
<evidence type="ECO:0000313" key="1">
    <source>
        <dbReference type="EMBL" id="EEY13918.1"/>
    </source>
</evidence>
<sequence length="150" mass="16860">MLLRLTLGGPRAKRRTSGGYIPCFVSFSIRSLRQHDNVRPPSKSGATSYAPQPLQRIVIRANQAPTPRKPFSAPFISAKTVHLHPITTRHVAVTGRCDDMIFVLLLYSERRIVRKSSVRVSARIRQSQERLSFGISRIPSKAHVHSPLNK</sequence>
<evidence type="ECO:0000313" key="2">
    <source>
        <dbReference type="Proteomes" id="UP000008698"/>
    </source>
</evidence>
<dbReference type="HOGENOM" id="CLU_1741953_0_0_1"/>
<dbReference type="EMBL" id="DS985214">
    <property type="protein sequence ID" value="EEY13918.1"/>
    <property type="molecule type" value="Genomic_DNA"/>
</dbReference>